<dbReference type="EMBL" id="LLXH01000388">
    <property type="protein sequence ID" value="PKC67492.1"/>
    <property type="molecule type" value="Genomic_DNA"/>
</dbReference>
<feature type="transmembrane region" description="Helical" evidence="1">
    <location>
        <begin position="26"/>
        <end position="47"/>
    </location>
</feature>
<organism evidence="2 3">
    <name type="scientific">Rhizophagus irregularis</name>
    <dbReference type="NCBI Taxonomy" id="588596"/>
    <lineage>
        <taxon>Eukaryota</taxon>
        <taxon>Fungi</taxon>
        <taxon>Fungi incertae sedis</taxon>
        <taxon>Mucoromycota</taxon>
        <taxon>Glomeromycotina</taxon>
        <taxon>Glomeromycetes</taxon>
        <taxon>Glomerales</taxon>
        <taxon>Glomeraceae</taxon>
        <taxon>Rhizophagus</taxon>
    </lineage>
</organism>
<proteinExistence type="predicted"/>
<reference evidence="2 3" key="1">
    <citation type="submission" date="2017-10" db="EMBL/GenBank/DDBJ databases">
        <title>Extensive intraspecific genome diversity in a model arbuscular mycorrhizal fungus.</title>
        <authorList>
            <person name="Chen E.C.H."/>
            <person name="Morin E."/>
            <person name="Baudet D."/>
            <person name="Noel J."/>
            <person name="Ndikumana S."/>
            <person name="Charron P."/>
            <person name="St-Onge C."/>
            <person name="Giorgi J."/>
            <person name="Grigoriev I.V."/>
            <person name="Roux C."/>
            <person name="Martin F.M."/>
            <person name="Corradi N."/>
        </authorList>
    </citation>
    <scope>NUCLEOTIDE SEQUENCE [LARGE SCALE GENOMIC DNA]</scope>
    <source>
        <strain evidence="2 3">A1</strain>
    </source>
</reference>
<comment type="caution">
    <text evidence="2">The sequence shown here is derived from an EMBL/GenBank/DDBJ whole genome shotgun (WGS) entry which is preliminary data.</text>
</comment>
<evidence type="ECO:0000256" key="1">
    <source>
        <dbReference type="SAM" id="Phobius"/>
    </source>
</evidence>
<gene>
    <name evidence="2" type="ORF">RhiirA1_458359</name>
</gene>
<reference evidence="2 3" key="2">
    <citation type="submission" date="2017-10" db="EMBL/GenBank/DDBJ databases">
        <title>Genome analyses suggest a sexual origin of heterokaryosis in a supposedly ancient asexual fungus.</title>
        <authorList>
            <person name="Corradi N."/>
            <person name="Sedzielewska K."/>
            <person name="Noel J."/>
            <person name="Charron P."/>
            <person name="Farinelli L."/>
            <person name="Marton T."/>
            <person name="Kruger M."/>
            <person name="Pelin A."/>
            <person name="Brachmann A."/>
            <person name="Corradi N."/>
        </authorList>
    </citation>
    <scope>NUCLEOTIDE SEQUENCE [LARGE SCALE GENOMIC DNA]</scope>
    <source>
        <strain evidence="2 3">A1</strain>
    </source>
</reference>
<keyword evidence="1" id="KW-0812">Transmembrane</keyword>
<keyword evidence="1" id="KW-0472">Membrane</keyword>
<name>A0A2N0RW43_9GLOM</name>
<evidence type="ECO:0000313" key="3">
    <source>
        <dbReference type="Proteomes" id="UP000232688"/>
    </source>
</evidence>
<accession>A0A2N0RW43</accession>
<dbReference type="Proteomes" id="UP000232688">
    <property type="component" value="Unassembled WGS sequence"/>
</dbReference>
<dbReference type="VEuPathDB" id="FungiDB:RhiirA1_458359"/>
<keyword evidence="1" id="KW-1133">Transmembrane helix</keyword>
<evidence type="ECO:0000313" key="2">
    <source>
        <dbReference type="EMBL" id="PKC67492.1"/>
    </source>
</evidence>
<sequence length="59" mass="6858">MKVVFNLKVDNYNRLPLFDEALMKPLVASLFFVLITMLHQSLIMRVATSNRHSHGRTNE</sequence>
<protein>
    <submittedName>
        <fullName evidence="2">Uncharacterized protein</fullName>
    </submittedName>
</protein>
<dbReference type="AlphaFoldDB" id="A0A2N0RW43"/>